<keyword evidence="7" id="KW-1185">Reference proteome</keyword>
<evidence type="ECO:0000256" key="1">
    <source>
        <dbReference type="ARBA" id="ARBA00009005"/>
    </source>
</evidence>
<accession>A0A8H5H575</accession>
<evidence type="ECO:0000313" key="7">
    <source>
        <dbReference type="Proteomes" id="UP000565441"/>
    </source>
</evidence>
<dbReference type="InterPro" id="IPR050452">
    <property type="entry name" value="Metacaspase"/>
</dbReference>
<comment type="similarity">
    <text evidence="1">Belongs to the peptidase C14B family.</text>
</comment>
<proteinExistence type="inferred from homology"/>
<feature type="compositionally biased region" description="Pro residues" evidence="4">
    <location>
        <begin position="66"/>
        <end position="81"/>
    </location>
</feature>
<feature type="domain" description="Peptidase C14 caspase" evidence="5">
    <location>
        <begin position="115"/>
        <end position="342"/>
    </location>
</feature>
<evidence type="ECO:0000313" key="6">
    <source>
        <dbReference type="EMBL" id="KAF5376933.1"/>
    </source>
</evidence>
<dbReference type="InterPro" id="IPR011600">
    <property type="entry name" value="Pept_C14_caspase"/>
</dbReference>
<dbReference type="Gene3D" id="3.40.50.12660">
    <property type="match status" value="1"/>
</dbReference>
<keyword evidence="3" id="KW-0645">Protease</keyword>
<dbReference type="PANTHER" id="PTHR48104">
    <property type="entry name" value="METACASPASE-4"/>
    <property type="match status" value="1"/>
</dbReference>
<evidence type="ECO:0000259" key="5">
    <source>
        <dbReference type="Pfam" id="PF00656"/>
    </source>
</evidence>
<dbReference type="AlphaFoldDB" id="A0A8H5H575"/>
<dbReference type="EMBL" id="JAACJP010000026">
    <property type="protein sequence ID" value="KAF5376933.1"/>
    <property type="molecule type" value="Genomic_DNA"/>
</dbReference>
<evidence type="ECO:0000256" key="4">
    <source>
        <dbReference type="SAM" id="MobiDB-lite"/>
    </source>
</evidence>
<feature type="compositionally biased region" description="Polar residues" evidence="4">
    <location>
        <begin position="92"/>
        <end position="104"/>
    </location>
</feature>
<protein>
    <recommendedName>
        <fullName evidence="5">Peptidase C14 caspase domain-containing protein</fullName>
    </recommendedName>
</protein>
<organism evidence="6 7">
    <name type="scientific">Tricholomella constricta</name>
    <dbReference type="NCBI Taxonomy" id="117010"/>
    <lineage>
        <taxon>Eukaryota</taxon>
        <taxon>Fungi</taxon>
        <taxon>Dikarya</taxon>
        <taxon>Basidiomycota</taxon>
        <taxon>Agaricomycotina</taxon>
        <taxon>Agaricomycetes</taxon>
        <taxon>Agaricomycetidae</taxon>
        <taxon>Agaricales</taxon>
        <taxon>Tricholomatineae</taxon>
        <taxon>Lyophyllaceae</taxon>
        <taxon>Tricholomella</taxon>
    </lineage>
</organism>
<keyword evidence="3" id="KW-0378">Hydrolase</keyword>
<evidence type="ECO:0000256" key="3">
    <source>
        <dbReference type="ARBA" id="ARBA00022807"/>
    </source>
</evidence>
<dbReference type="GO" id="GO:0004197">
    <property type="term" value="F:cysteine-type endopeptidase activity"/>
    <property type="evidence" value="ECO:0007669"/>
    <property type="project" value="InterPro"/>
</dbReference>
<feature type="region of interest" description="Disordered" evidence="4">
    <location>
        <begin position="42"/>
        <end position="104"/>
    </location>
</feature>
<evidence type="ECO:0000256" key="2">
    <source>
        <dbReference type="ARBA" id="ARBA00022703"/>
    </source>
</evidence>
<comment type="caution">
    <text evidence="6">The sequence shown here is derived from an EMBL/GenBank/DDBJ whole genome shotgun (WGS) entry which is preliminary data.</text>
</comment>
<dbReference type="GO" id="GO:0006508">
    <property type="term" value="P:proteolysis"/>
    <property type="evidence" value="ECO:0007669"/>
    <property type="project" value="InterPro"/>
</dbReference>
<keyword evidence="2" id="KW-0053">Apoptosis</keyword>
<dbReference type="GO" id="GO:0006915">
    <property type="term" value="P:apoptotic process"/>
    <property type="evidence" value="ECO:0007669"/>
    <property type="project" value="UniProtKB-KW"/>
</dbReference>
<feature type="compositionally biased region" description="Basic residues" evidence="4">
    <location>
        <begin position="44"/>
        <end position="64"/>
    </location>
</feature>
<keyword evidence="3" id="KW-0788">Thiol protease</keyword>
<dbReference type="SUPFAM" id="SSF52129">
    <property type="entry name" value="Caspase-like"/>
    <property type="match status" value="1"/>
</dbReference>
<sequence length="342" mass="38190">MMPQYERIYYGTNPPPPMHVLPQSQPYAPTYTYQLHPQVEQRIRTHSHSHSHSSKHHSSKHHSSKPPAPTGPSSAKPPPVSKPTSSHKASSHKVQQSSSLPPLNPQFQYSKCTGRKKALCIGINYKGQQNELRGCINDARHVRDFLINKWGYRSGDIVLLSDDSKHSRQQPTRKNIIDAMRWLIRSAKPDDSLFFHYSGHGGQTKDVNGDEVDGWDEVIYPVDFKANGHIIDDEMHNIMVKPLPAGCRLTALFDACHSGTVLDLPYMYSSHGRLKGSHVSDRMRRQLGTPADVISWSGCKDGQTSADTFAGGVAVGAMSYAFITALSRNPKQSYQELLKSIR</sequence>
<dbReference type="Proteomes" id="UP000565441">
    <property type="component" value="Unassembled WGS sequence"/>
</dbReference>
<dbReference type="InterPro" id="IPR029030">
    <property type="entry name" value="Caspase-like_dom_sf"/>
</dbReference>
<name>A0A8H5H575_9AGAR</name>
<dbReference type="GO" id="GO:0005737">
    <property type="term" value="C:cytoplasm"/>
    <property type="evidence" value="ECO:0007669"/>
    <property type="project" value="TreeGrafter"/>
</dbReference>
<dbReference type="PANTHER" id="PTHR48104:SF30">
    <property type="entry name" value="METACASPASE-1"/>
    <property type="match status" value="1"/>
</dbReference>
<reference evidence="6 7" key="1">
    <citation type="journal article" date="2020" name="ISME J.">
        <title>Uncovering the hidden diversity of litter-decomposition mechanisms in mushroom-forming fungi.</title>
        <authorList>
            <person name="Floudas D."/>
            <person name="Bentzer J."/>
            <person name="Ahren D."/>
            <person name="Johansson T."/>
            <person name="Persson P."/>
            <person name="Tunlid A."/>
        </authorList>
    </citation>
    <scope>NUCLEOTIDE SEQUENCE [LARGE SCALE GENOMIC DNA]</scope>
    <source>
        <strain evidence="6 7">CBS 661.87</strain>
    </source>
</reference>
<dbReference type="Pfam" id="PF00656">
    <property type="entry name" value="Peptidase_C14"/>
    <property type="match status" value="1"/>
</dbReference>
<dbReference type="OrthoDB" id="3223806at2759"/>
<gene>
    <name evidence="6" type="ORF">D9615_007299</name>
</gene>